<evidence type="ECO:0000313" key="13">
    <source>
        <dbReference type="Proteomes" id="UP000245946"/>
    </source>
</evidence>
<dbReference type="GO" id="GO:0032259">
    <property type="term" value="P:methylation"/>
    <property type="evidence" value="ECO:0007669"/>
    <property type="project" value="UniProtKB-KW"/>
</dbReference>
<feature type="transmembrane region" description="Helical" evidence="10">
    <location>
        <begin position="60"/>
        <end position="83"/>
    </location>
</feature>
<evidence type="ECO:0000256" key="4">
    <source>
        <dbReference type="ARBA" id="ARBA00022603"/>
    </source>
</evidence>
<evidence type="ECO:0000256" key="11">
    <source>
        <dbReference type="SAM" id="MobiDB-lite"/>
    </source>
</evidence>
<evidence type="ECO:0000256" key="2">
    <source>
        <dbReference type="ARBA" id="ARBA00009140"/>
    </source>
</evidence>
<feature type="transmembrane region" description="Helical" evidence="10">
    <location>
        <begin position="242"/>
        <end position="260"/>
    </location>
</feature>
<evidence type="ECO:0000256" key="8">
    <source>
        <dbReference type="ARBA" id="ARBA00022989"/>
    </source>
</evidence>
<dbReference type="EC" id="2.1.1.100" evidence="3 10"/>
<feature type="region of interest" description="Disordered" evidence="11">
    <location>
        <begin position="1"/>
        <end position="33"/>
    </location>
</feature>
<dbReference type="PANTHER" id="PTHR12714">
    <property type="entry name" value="PROTEIN-S ISOPRENYLCYSTEINE O-METHYLTRANSFERASE"/>
    <property type="match status" value="1"/>
</dbReference>
<reference evidence="12 13" key="1">
    <citation type="journal article" date="2018" name="Mol. Biol. Evol.">
        <title>Broad Genomic Sampling Reveals a Smut Pathogenic Ancestry of the Fungal Clade Ustilaginomycotina.</title>
        <authorList>
            <person name="Kijpornyongpan T."/>
            <person name="Mondo S.J."/>
            <person name="Barry K."/>
            <person name="Sandor L."/>
            <person name="Lee J."/>
            <person name="Lipzen A."/>
            <person name="Pangilinan J."/>
            <person name="LaButti K."/>
            <person name="Hainaut M."/>
            <person name="Henrissat B."/>
            <person name="Grigoriev I.V."/>
            <person name="Spatafora J.W."/>
            <person name="Aime M.C."/>
        </authorList>
    </citation>
    <scope>NUCLEOTIDE SEQUENCE [LARGE SCALE GENOMIC DNA]</scope>
    <source>
        <strain evidence="12 13">MCA 4186</strain>
    </source>
</reference>
<dbReference type="AlphaFoldDB" id="A0A316ZCQ2"/>
<evidence type="ECO:0000313" key="12">
    <source>
        <dbReference type="EMBL" id="PWN98065.1"/>
    </source>
</evidence>
<comment type="catalytic activity">
    <reaction evidence="10">
        <text>[protein]-C-terminal S-[(2E,6E)-farnesyl]-L-cysteine + S-adenosyl-L-methionine = [protein]-C-terminal S-[(2E,6E)-farnesyl]-L-cysteine methyl ester + S-adenosyl-L-homocysteine</text>
        <dbReference type="Rhea" id="RHEA:21672"/>
        <dbReference type="Rhea" id="RHEA-COMP:12125"/>
        <dbReference type="Rhea" id="RHEA-COMP:12126"/>
        <dbReference type="ChEBI" id="CHEBI:57856"/>
        <dbReference type="ChEBI" id="CHEBI:59789"/>
        <dbReference type="ChEBI" id="CHEBI:90510"/>
        <dbReference type="ChEBI" id="CHEBI:90511"/>
        <dbReference type="EC" id="2.1.1.100"/>
    </reaction>
</comment>
<dbReference type="OrthoDB" id="422086at2759"/>
<keyword evidence="8 10" id="KW-1133">Transmembrane helix</keyword>
<evidence type="ECO:0000256" key="10">
    <source>
        <dbReference type="RuleBase" id="RU362022"/>
    </source>
</evidence>
<dbReference type="GO" id="GO:0004671">
    <property type="term" value="F:protein C-terminal S-isoprenylcysteine carboxyl O-methyltransferase activity"/>
    <property type="evidence" value="ECO:0007669"/>
    <property type="project" value="UniProtKB-EC"/>
</dbReference>
<sequence>MQRGDPAISSPLPASPASPFPPRPSASMTAAPAPSPLRALLHPTRTSSIPAHLAPSCFRIVLLAAALGALAGVALPHALALFAPSTLARAVLVLPRGASAATMWPPQLAMYLAAWAIFHLLEFEITAGWNGTRLMEDSFLLQNGIGYHLAHLFGLFEFAVSAYFYPSLAHVGWWSYLGLAVMLFGQAMRSLAMVHASSNFSHEVAHAKRNDHQLVTSGVYAYVRHPSYVGFFYWALGTQLLLGNPLAASIFVVVLWRFFAHRIVGEEASLRKFFPDYDAYRERVGSGLPFIR</sequence>
<keyword evidence="7 10" id="KW-0812">Transmembrane</keyword>
<feature type="compositionally biased region" description="Pro residues" evidence="11">
    <location>
        <begin position="13"/>
        <end position="24"/>
    </location>
</feature>
<dbReference type="EMBL" id="KZ819292">
    <property type="protein sequence ID" value="PWN98065.1"/>
    <property type="molecule type" value="Genomic_DNA"/>
</dbReference>
<keyword evidence="10" id="KW-0256">Endoplasmic reticulum</keyword>
<dbReference type="PROSITE" id="PS51564">
    <property type="entry name" value="SAM_ICMT"/>
    <property type="match status" value="1"/>
</dbReference>
<dbReference type="InterPro" id="IPR007269">
    <property type="entry name" value="ICMT_MeTrfase"/>
</dbReference>
<dbReference type="Pfam" id="PF04140">
    <property type="entry name" value="ICMT"/>
    <property type="match status" value="1"/>
</dbReference>
<keyword evidence="6 10" id="KW-0949">S-adenosyl-L-methionine</keyword>
<evidence type="ECO:0000256" key="3">
    <source>
        <dbReference type="ARBA" id="ARBA00012151"/>
    </source>
</evidence>
<dbReference type="RefSeq" id="XP_025598344.1">
    <property type="nucleotide sequence ID" value="XM_025742285.1"/>
</dbReference>
<feature type="transmembrane region" description="Helical" evidence="10">
    <location>
        <begin position="144"/>
        <end position="165"/>
    </location>
</feature>
<organism evidence="12 13">
    <name type="scientific">Tilletiopsis washingtonensis</name>
    <dbReference type="NCBI Taxonomy" id="58919"/>
    <lineage>
        <taxon>Eukaryota</taxon>
        <taxon>Fungi</taxon>
        <taxon>Dikarya</taxon>
        <taxon>Basidiomycota</taxon>
        <taxon>Ustilaginomycotina</taxon>
        <taxon>Exobasidiomycetes</taxon>
        <taxon>Entylomatales</taxon>
        <taxon>Entylomatales incertae sedis</taxon>
        <taxon>Tilletiopsis</taxon>
    </lineage>
</organism>
<proteinExistence type="inferred from homology"/>
<keyword evidence="5" id="KW-0808">Transferase</keyword>
<gene>
    <name evidence="12" type="ORF">FA09DRAFT_329704</name>
</gene>
<dbReference type="GeneID" id="37269829"/>
<name>A0A316ZCQ2_9BASI</name>
<dbReference type="Proteomes" id="UP000245946">
    <property type="component" value="Unassembled WGS sequence"/>
</dbReference>
<evidence type="ECO:0000256" key="1">
    <source>
        <dbReference type="ARBA" id="ARBA00004141"/>
    </source>
</evidence>
<comment type="subcellular location">
    <subcellularLocation>
        <location evidence="10">Endoplasmic reticulum membrane</location>
        <topology evidence="10">Multi-pass membrane protein</topology>
    </subcellularLocation>
    <subcellularLocation>
        <location evidence="1">Membrane</location>
        <topology evidence="1">Multi-pass membrane protein</topology>
    </subcellularLocation>
</comment>
<evidence type="ECO:0000256" key="6">
    <source>
        <dbReference type="ARBA" id="ARBA00022691"/>
    </source>
</evidence>
<keyword evidence="13" id="KW-1185">Reference proteome</keyword>
<dbReference type="Gene3D" id="1.20.120.1630">
    <property type="match status" value="1"/>
</dbReference>
<evidence type="ECO:0000256" key="9">
    <source>
        <dbReference type="ARBA" id="ARBA00023136"/>
    </source>
</evidence>
<dbReference type="InterPro" id="IPR025770">
    <property type="entry name" value="PPMT_MeTrfase"/>
</dbReference>
<evidence type="ECO:0000256" key="7">
    <source>
        <dbReference type="ARBA" id="ARBA00022692"/>
    </source>
</evidence>
<dbReference type="STRING" id="58919.A0A316ZCQ2"/>
<dbReference type="PANTHER" id="PTHR12714:SF9">
    <property type="entry name" value="PROTEIN-S-ISOPRENYLCYSTEINE O-METHYLTRANSFERASE"/>
    <property type="match status" value="1"/>
</dbReference>
<keyword evidence="4 10" id="KW-0489">Methyltransferase</keyword>
<accession>A0A316ZCQ2</accession>
<comment type="similarity">
    <text evidence="2 10">Belongs to the class VI-like SAM-binding methyltransferase superfamily. Isoprenylcysteine carboxyl methyltransferase family.</text>
</comment>
<feature type="compositionally biased region" description="Low complexity" evidence="11">
    <location>
        <begin position="1"/>
        <end position="12"/>
    </location>
</feature>
<keyword evidence="9 10" id="KW-0472">Membrane</keyword>
<feature type="transmembrane region" description="Helical" evidence="10">
    <location>
        <begin position="103"/>
        <end position="123"/>
    </location>
</feature>
<protein>
    <recommendedName>
        <fullName evidence="3 10">Protein-S-isoprenylcysteine O-methyltransferase</fullName>
        <ecNumber evidence="3 10">2.1.1.100</ecNumber>
    </recommendedName>
</protein>
<dbReference type="GO" id="GO:0005789">
    <property type="term" value="C:endoplasmic reticulum membrane"/>
    <property type="evidence" value="ECO:0007669"/>
    <property type="project" value="UniProtKB-SubCell"/>
</dbReference>
<evidence type="ECO:0000256" key="5">
    <source>
        <dbReference type="ARBA" id="ARBA00022679"/>
    </source>
</evidence>